<dbReference type="EMBL" id="CDMY01000418">
    <property type="protein sequence ID" value="CEM11535.1"/>
    <property type="molecule type" value="Genomic_DNA"/>
</dbReference>
<dbReference type="CDD" id="cd01100">
    <property type="entry name" value="APPLE_Factor_XI_like"/>
    <property type="match status" value="1"/>
</dbReference>
<dbReference type="VEuPathDB" id="CryptoDB:Vbra_1592"/>
<dbReference type="InterPro" id="IPR006047">
    <property type="entry name" value="GH13_cat_dom"/>
</dbReference>
<reference evidence="8 9" key="1">
    <citation type="submission" date="2014-11" db="EMBL/GenBank/DDBJ databases">
        <authorList>
            <person name="Zhu J."/>
            <person name="Qi W."/>
            <person name="Song R."/>
        </authorList>
    </citation>
    <scope>NUCLEOTIDE SEQUENCE [LARGE SCALE GENOMIC DNA]</scope>
</reference>
<dbReference type="OrthoDB" id="204980at2759"/>
<dbReference type="GO" id="GO:0005576">
    <property type="term" value="C:extracellular region"/>
    <property type="evidence" value="ECO:0007669"/>
    <property type="project" value="InterPro"/>
</dbReference>
<dbReference type="GO" id="GO:0006508">
    <property type="term" value="P:proteolysis"/>
    <property type="evidence" value="ECO:0007669"/>
    <property type="project" value="InterPro"/>
</dbReference>
<keyword evidence="5" id="KW-1015">Disulfide bond</keyword>
<evidence type="ECO:0000313" key="8">
    <source>
        <dbReference type="EMBL" id="CEM11535.1"/>
    </source>
</evidence>
<keyword evidence="9" id="KW-1185">Reference proteome</keyword>
<dbReference type="PROSITE" id="PS50948">
    <property type="entry name" value="PAN"/>
    <property type="match status" value="1"/>
</dbReference>
<accession>A0A0G4FEA5</accession>
<dbReference type="InterPro" id="IPR017853">
    <property type="entry name" value="GH"/>
</dbReference>
<dbReference type="PhylomeDB" id="A0A0G4FEA5"/>
<dbReference type="Gene3D" id="2.60.40.1180">
    <property type="entry name" value="Golgi alpha-mannosidase II"/>
    <property type="match status" value="1"/>
</dbReference>
<keyword evidence="4" id="KW-0677">Repeat</keyword>
<dbReference type="Pfam" id="PF00128">
    <property type="entry name" value="Alpha-amylase"/>
    <property type="match status" value="1"/>
</dbReference>
<organism evidence="8 9">
    <name type="scientific">Vitrella brassicaformis (strain CCMP3155)</name>
    <dbReference type="NCBI Taxonomy" id="1169540"/>
    <lineage>
        <taxon>Eukaryota</taxon>
        <taxon>Sar</taxon>
        <taxon>Alveolata</taxon>
        <taxon>Colpodellida</taxon>
        <taxon>Vitrellaceae</taxon>
        <taxon>Vitrella</taxon>
    </lineage>
</organism>
<dbReference type="GO" id="GO:0046872">
    <property type="term" value="F:metal ion binding"/>
    <property type="evidence" value="ECO:0007669"/>
    <property type="project" value="UniProtKB-KW"/>
</dbReference>
<evidence type="ECO:0000256" key="3">
    <source>
        <dbReference type="ARBA" id="ARBA00022729"/>
    </source>
</evidence>
<evidence type="ECO:0000256" key="6">
    <source>
        <dbReference type="SAM" id="SignalP"/>
    </source>
</evidence>
<keyword evidence="2" id="KW-0479">Metal-binding</keyword>
<gene>
    <name evidence="8" type="ORF">Vbra_1592</name>
</gene>
<dbReference type="PANTHER" id="PTHR10357">
    <property type="entry name" value="ALPHA-AMYLASE FAMILY MEMBER"/>
    <property type="match status" value="1"/>
</dbReference>
<evidence type="ECO:0000256" key="1">
    <source>
        <dbReference type="ARBA" id="ARBA00001913"/>
    </source>
</evidence>
<dbReference type="Gene3D" id="3.50.4.10">
    <property type="entry name" value="Hepatocyte Growth Factor"/>
    <property type="match status" value="1"/>
</dbReference>
<dbReference type="Gene3D" id="3.20.20.80">
    <property type="entry name" value="Glycosidases"/>
    <property type="match status" value="1"/>
</dbReference>
<evidence type="ECO:0000256" key="4">
    <source>
        <dbReference type="ARBA" id="ARBA00022737"/>
    </source>
</evidence>
<evidence type="ECO:0000256" key="2">
    <source>
        <dbReference type="ARBA" id="ARBA00022723"/>
    </source>
</evidence>
<protein>
    <recommendedName>
        <fullName evidence="7">Apple domain-containing protein</fullName>
    </recommendedName>
</protein>
<feature type="domain" description="Apple" evidence="7">
    <location>
        <begin position="517"/>
        <end position="590"/>
    </location>
</feature>
<evidence type="ECO:0000256" key="5">
    <source>
        <dbReference type="ARBA" id="ARBA00023157"/>
    </source>
</evidence>
<dbReference type="SUPFAM" id="SSF51445">
    <property type="entry name" value="(Trans)glycosidases"/>
    <property type="match status" value="1"/>
</dbReference>
<dbReference type="SMART" id="SM00223">
    <property type="entry name" value="APPLE"/>
    <property type="match status" value="1"/>
</dbReference>
<dbReference type="Pfam" id="PF14295">
    <property type="entry name" value="PAN_4"/>
    <property type="match status" value="1"/>
</dbReference>
<dbReference type="Proteomes" id="UP000041254">
    <property type="component" value="Unassembled WGS sequence"/>
</dbReference>
<keyword evidence="3 6" id="KW-0732">Signal</keyword>
<dbReference type="InterPro" id="IPR013780">
    <property type="entry name" value="Glyco_hydro_b"/>
</dbReference>
<dbReference type="OMA" id="QRCWTGD"/>
<dbReference type="GO" id="GO:0005975">
    <property type="term" value="P:carbohydrate metabolic process"/>
    <property type="evidence" value="ECO:0007669"/>
    <property type="project" value="InterPro"/>
</dbReference>
<dbReference type="STRING" id="1169540.A0A0G4FEA5"/>
<sequence length="620" mass="70763">MDCRCRVRSRIFPVAVLLLLVLCEAKTRDEWVQSHRVIYQLLTDRFTLERGKEQDTCGSDKCEGGGYCGGTWTGLTEHLDYIKGMGFNAIWISPHVQNTKCGFHGFWPKNFDEVNDHFGTEADLHALIKRAHGLDLWIVMDTVLNHMSMEEPLENLWPFNDTIYYHKDCPMDYNDQYAVRNCWLMGLPDLDDDIPQVRKYLIDWAEYQVHKFGFDGYRMDAIAHMQPETLYELWERLSNTTLTIGETFMASAQSIASYQFNRLQQRQLMDGVTNYPLAIQLRLAFGEKKTLYGVQWMWEQLIKEVSDLSALALFIDSHDLQRFLNLQPDVTLFTNALTWILGADGIPIVYYGSEQAATFDIREPLWRKGYDQEAFHYKMIRRMLTHRKAGVFDGPQQERYVEDWLYIYSRNNTLVVTSNLGSGHGRQPFIPKENLPTAYTTGTILCNVLTDACDTMVQEGGLKIVIGEGKPLVLVMEGDFIPDSPANDIGWLPTTTGDYPALQKANADSAADLNKYCFEYADYLGNDVRGVTATSPDECQSECQHENMCEYFSFIFVPSLHRNCWLKNSKEGRVQMWGGESASISGPKTCPADSVVGVRASIEEREQSAERGYTAALRGQ</sequence>
<dbReference type="InterPro" id="IPR003609">
    <property type="entry name" value="Pan_app"/>
</dbReference>
<comment type="cofactor">
    <cofactor evidence="1">
        <name>Ca(2+)</name>
        <dbReference type="ChEBI" id="CHEBI:29108"/>
    </cofactor>
</comment>
<dbReference type="InParanoid" id="A0A0G4FEA5"/>
<evidence type="ECO:0000313" key="9">
    <source>
        <dbReference type="Proteomes" id="UP000041254"/>
    </source>
</evidence>
<dbReference type="InterPro" id="IPR000177">
    <property type="entry name" value="Apple"/>
</dbReference>
<evidence type="ECO:0000259" key="7">
    <source>
        <dbReference type="PROSITE" id="PS50948"/>
    </source>
</evidence>
<dbReference type="SMART" id="SM00642">
    <property type="entry name" value="Aamy"/>
    <property type="match status" value="1"/>
</dbReference>
<dbReference type="AlphaFoldDB" id="A0A0G4FEA5"/>
<feature type="signal peptide" evidence="6">
    <location>
        <begin position="1"/>
        <end position="25"/>
    </location>
</feature>
<feature type="chain" id="PRO_5005188495" description="Apple domain-containing protein" evidence="6">
    <location>
        <begin position="26"/>
        <end position="620"/>
    </location>
</feature>
<dbReference type="SUPFAM" id="SSF57414">
    <property type="entry name" value="Hairpin loop containing domain-like"/>
    <property type="match status" value="1"/>
</dbReference>
<name>A0A0G4FEA5_VITBC</name>
<proteinExistence type="predicted"/>
<dbReference type="PANTHER" id="PTHR10357:SF215">
    <property type="entry name" value="ALPHA-AMYLASE 1"/>
    <property type="match status" value="1"/>
</dbReference>
<dbReference type="SUPFAM" id="SSF51011">
    <property type="entry name" value="Glycosyl hydrolase domain"/>
    <property type="match status" value="1"/>
</dbReference>